<dbReference type="EMBL" id="JARRAG010000001">
    <property type="protein sequence ID" value="MDG3002272.1"/>
    <property type="molecule type" value="Genomic_DNA"/>
</dbReference>
<protein>
    <recommendedName>
        <fullName evidence="3">Serine hydrolase</fullName>
    </recommendedName>
</protein>
<organism evidence="1 2">
    <name type="scientific">Paludisphaera mucosa</name>
    <dbReference type="NCBI Taxonomy" id="3030827"/>
    <lineage>
        <taxon>Bacteria</taxon>
        <taxon>Pseudomonadati</taxon>
        <taxon>Planctomycetota</taxon>
        <taxon>Planctomycetia</taxon>
        <taxon>Isosphaerales</taxon>
        <taxon>Isosphaeraceae</taxon>
        <taxon>Paludisphaera</taxon>
    </lineage>
</organism>
<reference evidence="1 2" key="1">
    <citation type="submission" date="2023-03" db="EMBL/GenBank/DDBJ databases">
        <title>Paludisphaera mucosa sp. nov. a novel planctomycete from northern fen.</title>
        <authorList>
            <person name="Ivanova A."/>
        </authorList>
    </citation>
    <scope>NUCLEOTIDE SEQUENCE [LARGE SCALE GENOMIC DNA]</scope>
    <source>
        <strain evidence="1 2">Pla2</strain>
    </source>
</reference>
<sequence>MHRASREGADRLPPRRRRGATWLLVAAASASLAWGSGCIGPRSLELTRLRYDQAVHETSEQQWLRNIVRLRYGDLPSFLDVSAITSQFELSSRGSITGGKQRDSVNKTLFGDLALQFRDAPTLSYTPRDPTELTRTMVAPVGITALGLMANNGWSLDDVLRVVVAEVNGLDNVAGAELLIPDVVPPPTAFEELAHLAGRLRRDRLVALASIDLPDAVSPPIAADRVDGSDLVQAASQKLEYRPTENADELVLIRTEPAYRLTISPAAETHPDVQAFRRFLGLAPGRLDYAVRRGNVPGGVELRPLPEDRDSVTIQTRTLLDMLTFLSKGVRVPEEHLRRNLAAQTVGPDGEVFDWTAVTRGLFQVCVQKKRPKDAAVAIEYQGFWYFIPEADKRSKSTLGLIQALFNLQLSEPKKGGPLLTLPVGL</sequence>
<keyword evidence="2" id="KW-1185">Reference proteome</keyword>
<comment type="caution">
    <text evidence="1">The sequence shown here is derived from an EMBL/GenBank/DDBJ whole genome shotgun (WGS) entry which is preliminary data.</text>
</comment>
<accession>A0ABT6F3W3</accession>
<name>A0ABT6F3W3_9BACT</name>
<evidence type="ECO:0000313" key="2">
    <source>
        <dbReference type="Proteomes" id="UP001216907"/>
    </source>
</evidence>
<dbReference type="RefSeq" id="WP_277858636.1">
    <property type="nucleotide sequence ID" value="NZ_JARRAG010000001.1"/>
</dbReference>
<proteinExistence type="predicted"/>
<evidence type="ECO:0008006" key="3">
    <source>
        <dbReference type="Google" id="ProtNLM"/>
    </source>
</evidence>
<gene>
    <name evidence="1" type="ORF">PZE19_00595</name>
</gene>
<evidence type="ECO:0000313" key="1">
    <source>
        <dbReference type="EMBL" id="MDG3002272.1"/>
    </source>
</evidence>
<dbReference type="Proteomes" id="UP001216907">
    <property type="component" value="Unassembled WGS sequence"/>
</dbReference>